<organism evidence="1 2">
    <name type="scientific">Leadbetterella byssophila (strain DSM 17132 / JCM 16389 / KACC 11308 / NBRC 106382 / 4M15)</name>
    <dbReference type="NCBI Taxonomy" id="649349"/>
    <lineage>
        <taxon>Bacteria</taxon>
        <taxon>Pseudomonadati</taxon>
        <taxon>Bacteroidota</taxon>
        <taxon>Cytophagia</taxon>
        <taxon>Cytophagales</taxon>
        <taxon>Leadbetterellaceae</taxon>
        <taxon>Leadbetterella</taxon>
    </lineage>
</organism>
<dbReference type="PROSITE" id="PS51257">
    <property type="entry name" value="PROKAR_LIPOPROTEIN"/>
    <property type="match status" value="1"/>
</dbReference>
<proteinExistence type="predicted"/>
<dbReference type="RefSeq" id="WP_013410192.1">
    <property type="nucleotide sequence ID" value="NC_014655.1"/>
</dbReference>
<reference key="1">
    <citation type="submission" date="2010-11" db="EMBL/GenBank/DDBJ databases">
        <title>The complete genome of Leadbetterella byssophila DSM 17132.</title>
        <authorList>
            <consortium name="US DOE Joint Genome Institute (JGI-PGF)"/>
            <person name="Lucas S."/>
            <person name="Copeland A."/>
            <person name="Lapidus A."/>
            <person name="Glavina del Rio T."/>
            <person name="Dalin E."/>
            <person name="Tice H."/>
            <person name="Bruce D."/>
            <person name="Goodwin L."/>
            <person name="Pitluck S."/>
            <person name="Kyrpides N."/>
            <person name="Mavromatis K."/>
            <person name="Ivanova N."/>
            <person name="Teshima H."/>
            <person name="Brettin T."/>
            <person name="Detter J.C."/>
            <person name="Han C."/>
            <person name="Tapia R."/>
            <person name="Land M."/>
            <person name="Hauser L."/>
            <person name="Markowitz V."/>
            <person name="Cheng J.-F."/>
            <person name="Hugenholtz P."/>
            <person name="Woyke T."/>
            <person name="Wu D."/>
            <person name="Tindall B."/>
            <person name="Pomrenke H.G."/>
            <person name="Brambilla E."/>
            <person name="Klenk H.-P."/>
            <person name="Eisen J.A."/>
        </authorList>
    </citation>
    <scope>NUCLEOTIDE SEQUENCE [LARGE SCALE GENOMIC DNA]</scope>
    <source>
        <strain>DSM 17132</strain>
    </source>
</reference>
<sequence>MKKALIPLLALFLLSCEEGTLPDPSPGNPDALNLSLDLDHSEYSKLRTVGQSHLLVKEKIIVARIEGNNFKAVSGYCPSDGITPITYNSSNKTFSCSKDNITYDLDGKAKSGGNHLTAYKAWFVVNNSNGIVRIAEN</sequence>
<dbReference type="Gene3D" id="2.102.10.10">
    <property type="entry name" value="Rieske [2Fe-2S] iron-sulphur domain"/>
    <property type="match status" value="1"/>
</dbReference>
<dbReference type="AlphaFoldDB" id="E4RZ51"/>
<dbReference type="Proteomes" id="UP000007435">
    <property type="component" value="Chromosome"/>
</dbReference>
<dbReference type="HOGENOM" id="CLU_1862678_0_0_10"/>
<reference evidence="1 2" key="2">
    <citation type="journal article" date="2011" name="Stand. Genomic Sci.">
        <title>Complete genome sequence of Leadbetterella byssophila type strain (4M15).</title>
        <authorList>
            <person name="Abt B."/>
            <person name="Teshima H."/>
            <person name="Lucas S."/>
            <person name="Lapidus A."/>
            <person name="Del Rio T.G."/>
            <person name="Nolan M."/>
            <person name="Tice H."/>
            <person name="Cheng J.F."/>
            <person name="Pitluck S."/>
            <person name="Liolios K."/>
            <person name="Pagani I."/>
            <person name="Ivanova N."/>
            <person name="Mavromatis K."/>
            <person name="Pati A."/>
            <person name="Tapia R."/>
            <person name="Han C."/>
            <person name="Goodwin L."/>
            <person name="Chen A."/>
            <person name="Palaniappan K."/>
            <person name="Land M."/>
            <person name="Hauser L."/>
            <person name="Chang Y.J."/>
            <person name="Jeffries C.D."/>
            <person name="Rohde M."/>
            <person name="Goker M."/>
            <person name="Tindall B.J."/>
            <person name="Detter J.C."/>
            <person name="Woyke T."/>
            <person name="Bristow J."/>
            <person name="Eisen J.A."/>
            <person name="Markowitz V."/>
            <person name="Hugenholtz P."/>
            <person name="Klenk H.P."/>
            <person name="Kyrpides N.C."/>
        </authorList>
    </citation>
    <scope>NUCLEOTIDE SEQUENCE [LARGE SCALE GENOMIC DNA]</scope>
    <source>
        <strain evidence="2">DSM 17132 / JCM 16389 / KACC 11308 / NBRC 106382 / 4M15</strain>
    </source>
</reference>
<dbReference type="SUPFAM" id="SSF50022">
    <property type="entry name" value="ISP domain"/>
    <property type="match status" value="1"/>
</dbReference>
<protein>
    <submittedName>
        <fullName evidence="1">Uncharacterized protein</fullName>
    </submittedName>
</protein>
<gene>
    <name evidence="1" type="ordered locus">Lbys_3521</name>
</gene>
<evidence type="ECO:0000313" key="2">
    <source>
        <dbReference type="Proteomes" id="UP000007435"/>
    </source>
</evidence>
<dbReference type="STRING" id="649349.Lbys_3521"/>
<dbReference type="GO" id="GO:0051537">
    <property type="term" value="F:2 iron, 2 sulfur cluster binding"/>
    <property type="evidence" value="ECO:0007669"/>
    <property type="project" value="UniProtKB-KW"/>
</dbReference>
<evidence type="ECO:0000313" key="1">
    <source>
        <dbReference type="EMBL" id="ADQ19169.1"/>
    </source>
</evidence>
<dbReference type="InterPro" id="IPR036922">
    <property type="entry name" value="Rieske_2Fe-2S_sf"/>
</dbReference>
<dbReference type="KEGG" id="lby:Lbys_3521"/>
<dbReference type="EMBL" id="CP002305">
    <property type="protein sequence ID" value="ADQ19169.1"/>
    <property type="molecule type" value="Genomic_DNA"/>
</dbReference>
<dbReference type="GO" id="GO:0046872">
    <property type="term" value="F:metal ion binding"/>
    <property type="evidence" value="ECO:0007669"/>
    <property type="project" value="UniProtKB-KW"/>
</dbReference>
<accession>E4RZ51</accession>
<name>E4RZ51_LEAB4</name>
<keyword evidence="2" id="KW-1185">Reference proteome</keyword>